<evidence type="ECO:0000256" key="2">
    <source>
        <dbReference type="ARBA" id="ARBA00023125"/>
    </source>
</evidence>
<dbReference type="RefSeq" id="WP_157300408.1">
    <property type="nucleotide sequence ID" value="NZ_BAAAZB010000006.1"/>
</dbReference>
<sequence>MAFGRSSHSECNGALAAVGDALYAIGGKWKLRIIIALSDGSKRFNELQRSIPGISATVLSNELKDLEMNGFISRKVNAEATPVVVDYEITEYSDTLKDVVSALHQWGAMHRNRIKEKMREERVTHPPAS</sequence>
<evidence type="ECO:0000259" key="4">
    <source>
        <dbReference type="PROSITE" id="PS51118"/>
    </source>
</evidence>
<dbReference type="Gene3D" id="1.10.10.10">
    <property type="entry name" value="Winged helix-like DNA-binding domain superfamily/Winged helix DNA-binding domain"/>
    <property type="match status" value="1"/>
</dbReference>
<name>A0A6N8JBF6_9BACT</name>
<dbReference type="InterPro" id="IPR002577">
    <property type="entry name" value="HTH_HxlR"/>
</dbReference>
<dbReference type="AlphaFoldDB" id="A0A6N8JBF6"/>
<protein>
    <submittedName>
        <fullName evidence="5">Transcriptional regulator</fullName>
    </submittedName>
</protein>
<keyword evidence="2" id="KW-0238">DNA-binding</keyword>
<evidence type="ECO:0000256" key="3">
    <source>
        <dbReference type="ARBA" id="ARBA00023163"/>
    </source>
</evidence>
<dbReference type="Pfam" id="PF01638">
    <property type="entry name" value="HxlR"/>
    <property type="match status" value="1"/>
</dbReference>
<dbReference type="CDD" id="cd00090">
    <property type="entry name" value="HTH_ARSR"/>
    <property type="match status" value="1"/>
</dbReference>
<dbReference type="GO" id="GO:0003677">
    <property type="term" value="F:DNA binding"/>
    <property type="evidence" value="ECO:0007669"/>
    <property type="project" value="UniProtKB-KW"/>
</dbReference>
<dbReference type="PANTHER" id="PTHR33204:SF29">
    <property type="entry name" value="TRANSCRIPTIONAL REGULATOR"/>
    <property type="match status" value="1"/>
</dbReference>
<evidence type="ECO:0000313" key="6">
    <source>
        <dbReference type="Proteomes" id="UP000468388"/>
    </source>
</evidence>
<comment type="caution">
    <text evidence="5">The sequence shown here is derived from an EMBL/GenBank/DDBJ whole genome shotgun (WGS) entry which is preliminary data.</text>
</comment>
<reference evidence="5 6" key="1">
    <citation type="submission" date="2019-12" db="EMBL/GenBank/DDBJ databases">
        <title>The draft genomic sequence of strain Chitinophaga oryziterrae JCM 16595.</title>
        <authorList>
            <person name="Zhang X."/>
        </authorList>
    </citation>
    <scope>NUCLEOTIDE SEQUENCE [LARGE SCALE GENOMIC DNA]</scope>
    <source>
        <strain evidence="5 6">JCM 16595</strain>
    </source>
</reference>
<organism evidence="5 6">
    <name type="scientific">Chitinophaga oryziterrae</name>
    <dbReference type="NCBI Taxonomy" id="1031224"/>
    <lineage>
        <taxon>Bacteria</taxon>
        <taxon>Pseudomonadati</taxon>
        <taxon>Bacteroidota</taxon>
        <taxon>Chitinophagia</taxon>
        <taxon>Chitinophagales</taxon>
        <taxon>Chitinophagaceae</taxon>
        <taxon>Chitinophaga</taxon>
    </lineage>
</organism>
<dbReference type="InterPro" id="IPR011991">
    <property type="entry name" value="ArsR-like_HTH"/>
</dbReference>
<dbReference type="InterPro" id="IPR036390">
    <property type="entry name" value="WH_DNA-bd_sf"/>
</dbReference>
<dbReference type="InterPro" id="IPR036388">
    <property type="entry name" value="WH-like_DNA-bd_sf"/>
</dbReference>
<feature type="domain" description="HTH hxlR-type" evidence="4">
    <location>
        <begin position="11"/>
        <end position="115"/>
    </location>
</feature>
<dbReference type="PANTHER" id="PTHR33204">
    <property type="entry name" value="TRANSCRIPTIONAL REGULATOR, MARR FAMILY"/>
    <property type="match status" value="1"/>
</dbReference>
<evidence type="ECO:0000256" key="1">
    <source>
        <dbReference type="ARBA" id="ARBA00023015"/>
    </source>
</evidence>
<dbReference type="GO" id="GO:0006355">
    <property type="term" value="P:regulation of DNA-templated transcription"/>
    <property type="evidence" value="ECO:0007669"/>
    <property type="project" value="UniProtKB-ARBA"/>
</dbReference>
<keyword evidence="6" id="KW-1185">Reference proteome</keyword>
<dbReference type="EMBL" id="WRXO01000003">
    <property type="protein sequence ID" value="MVT41788.1"/>
    <property type="molecule type" value="Genomic_DNA"/>
</dbReference>
<dbReference type="Proteomes" id="UP000468388">
    <property type="component" value="Unassembled WGS sequence"/>
</dbReference>
<gene>
    <name evidence="5" type="ORF">GO495_14455</name>
</gene>
<accession>A0A6N8JBF6</accession>
<dbReference type="OrthoDB" id="2619345at2"/>
<keyword evidence="3" id="KW-0804">Transcription</keyword>
<dbReference type="SUPFAM" id="SSF46785">
    <property type="entry name" value="Winged helix' DNA-binding domain"/>
    <property type="match status" value="1"/>
</dbReference>
<proteinExistence type="predicted"/>
<keyword evidence="1" id="KW-0805">Transcription regulation</keyword>
<evidence type="ECO:0000313" key="5">
    <source>
        <dbReference type="EMBL" id="MVT41788.1"/>
    </source>
</evidence>
<dbReference type="PROSITE" id="PS51118">
    <property type="entry name" value="HTH_HXLR"/>
    <property type="match status" value="1"/>
</dbReference>